<dbReference type="SUPFAM" id="SSF103473">
    <property type="entry name" value="MFS general substrate transporter"/>
    <property type="match status" value="1"/>
</dbReference>
<feature type="transmembrane region" description="Helical" evidence="5">
    <location>
        <begin position="312"/>
        <end position="332"/>
    </location>
</feature>
<dbReference type="AlphaFoldDB" id="A0A563DTA4"/>
<keyword evidence="4 5" id="KW-0472">Membrane</keyword>
<evidence type="ECO:0000256" key="4">
    <source>
        <dbReference type="ARBA" id="ARBA00023136"/>
    </source>
</evidence>
<feature type="transmembrane region" description="Helical" evidence="5">
    <location>
        <begin position="119"/>
        <end position="142"/>
    </location>
</feature>
<organism evidence="7 8">
    <name type="scientific">Leekyejoonella antrihumi</name>
    <dbReference type="NCBI Taxonomy" id="1660198"/>
    <lineage>
        <taxon>Bacteria</taxon>
        <taxon>Bacillati</taxon>
        <taxon>Actinomycetota</taxon>
        <taxon>Actinomycetes</taxon>
        <taxon>Micrococcales</taxon>
        <taxon>Dermacoccaceae</taxon>
        <taxon>Leekyejoonella</taxon>
    </lineage>
</organism>
<dbReference type="InterPro" id="IPR020846">
    <property type="entry name" value="MFS_dom"/>
</dbReference>
<dbReference type="PANTHER" id="PTHR11662">
    <property type="entry name" value="SOLUTE CARRIER FAMILY 17"/>
    <property type="match status" value="1"/>
</dbReference>
<dbReference type="Proteomes" id="UP000320244">
    <property type="component" value="Unassembled WGS sequence"/>
</dbReference>
<feature type="domain" description="Major facilitator superfamily (MFS) profile" evidence="6">
    <location>
        <begin position="29"/>
        <end position="428"/>
    </location>
</feature>
<keyword evidence="2 5" id="KW-0812">Transmembrane</keyword>
<feature type="transmembrane region" description="Helical" evidence="5">
    <location>
        <begin position="182"/>
        <end position="202"/>
    </location>
</feature>
<keyword evidence="3 5" id="KW-1133">Transmembrane helix</keyword>
<dbReference type="PANTHER" id="PTHR11662:SF450">
    <property type="entry name" value="BLR1003 PROTEIN"/>
    <property type="match status" value="1"/>
</dbReference>
<dbReference type="InterPro" id="IPR011701">
    <property type="entry name" value="MFS"/>
</dbReference>
<feature type="transmembrane region" description="Helical" evidence="5">
    <location>
        <begin position="94"/>
        <end position="113"/>
    </location>
</feature>
<feature type="transmembrane region" description="Helical" evidence="5">
    <location>
        <begin position="62"/>
        <end position="87"/>
    </location>
</feature>
<dbReference type="PROSITE" id="PS50850">
    <property type="entry name" value="MFS"/>
    <property type="match status" value="1"/>
</dbReference>
<reference evidence="7 8" key="1">
    <citation type="submission" date="2019-05" db="EMBL/GenBank/DDBJ databases">
        <authorList>
            <person name="Lee S.D."/>
        </authorList>
    </citation>
    <scope>NUCLEOTIDE SEQUENCE [LARGE SCALE GENOMIC DNA]</scope>
    <source>
        <strain evidence="7 8">C5-26</strain>
    </source>
</reference>
<accession>A0A563DTA4</accession>
<feature type="transmembrane region" description="Helical" evidence="5">
    <location>
        <begin position="399"/>
        <end position="424"/>
    </location>
</feature>
<sequence>MTINVNAKTSDTTLAPQRGHRSPARAWLVTVMLVTLALVNWGDKAVLGLVAVPLMKDLHISPGQYGLLASAVYFLFSLSAVGAGFLANRRSVKWLLFIMVAVWSVTQFSIWLAPAFGMILLSRIILGLAEGPSAGLSFHAAGKWFHDHERNIPIALQNVGAFGGIAVAAPALTWLISEHGWHWAFFAVGAAGLAWMGIWFFIGKDGPYSGESKTSLSGSIFDGPGRVSYRHLLLSRTFIGAVCLGLAAYWALAIVSAWLPAYLRTAEGYTAQHAASIVMEVSLTAIVFLMLQALITHVLMKRGVGSRIARGVMASGSVTIAGLFIMLSATMSAGLAQTVALCVGFGLGLVTFTTGAVFLSEFVPVLQRGAIMGIYVGVITLSGVICPTAFGWIVEGVGAGGYTVALLVSGGLILIGGIAGLILVDPPREAARIATLFEPTP</sequence>
<feature type="transmembrane region" description="Helical" evidence="5">
    <location>
        <begin position="371"/>
        <end position="393"/>
    </location>
</feature>
<evidence type="ECO:0000256" key="2">
    <source>
        <dbReference type="ARBA" id="ARBA00022692"/>
    </source>
</evidence>
<feature type="transmembrane region" description="Helical" evidence="5">
    <location>
        <begin position="24"/>
        <end position="42"/>
    </location>
</feature>
<dbReference type="GO" id="GO:0005886">
    <property type="term" value="C:plasma membrane"/>
    <property type="evidence" value="ECO:0007669"/>
    <property type="project" value="UniProtKB-SubCell"/>
</dbReference>
<dbReference type="Pfam" id="PF07690">
    <property type="entry name" value="MFS_1"/>
    <property type="match status" value="1"/>
</dbReference>
<feature type="transmembrane region" description="Helical" evidence="5">
    <location>
        <begin position="154"/>
        <end position="176"/>
    </location>
</feature>
<dbReference type="Gene3D" id="1.20.1250.20">
    <property type="entry name" value="MFS general substrate transporter like domains"/>
    <property type="match status" value="2"/>
</dbReference>
<dbReference type="RefSeq" id="WP_146320597.1">
    <property type="nucleotide sequence ID" value="NZ_VCQV01000047.1"/>
</dbReference>
<feature type="transmembrane region" description="Helical" evidence="5">
    <location>
        <begin position="281"/>
        <end position="300"/>
    </location>
</feature>
<dbReference type="OrthoDB" id="4474610at2"/>
<protein>
    <submittedName>
        <fullName evidence="7">MFS transporter</fullName>
    </submittedName>
</protein>
<evidence type="ECO:0000313" key="7">
    <source>
        <dbReference type="EMBL" id="TWP33171.1"/>
    </source>
</evidence>
<evidence type="ECO:0000256" key="5">
    <source>
        <dbReference type="SAM" id="Phobius"/>
    </source>
</evidence>
<keyword evidence="8" id="KW-1185">Reference proteome</keyword>
<feature type="transmembrane region" description="Helical" evidence="5">
    <location>
        <begin position="238"/>
        <end position="261"/>
    </location>
</feature>
<dbReference type="InterPro" id="IPR036259">
    <property type="entry name" value="MFS_trans_sf"/>
</dbReference>
<dbReference type="GO" id="GO:0022857">
    <property type="term" value="F:transmembrane transporter activity"/>
    <property type="evidence" value="ECO:0007669"/>
    <property type="project" value="InterPro"/>
</dbReference>
<evidence type="ECO:0000313" key="8">
    <source>
        <dbReference type="Proteomes" id="UP000320244"/>
    </source>
</evidence>
<gene>
    <name evidence="7" type="ORF">FGL98_22130</name>
</gene>
<proteinExistence type="predicted"/>
<feature type="transmembrane region" description="Helical" evidence="5">
    <location>
        <begin position="338"/>
        <end position="359"/>
    </location>
</feature>
<evidence type="ECO:0000256" key="1">
    <source>
        <dbReference type="ARBA" id="ARBA00004651"/>
    </source>
</evidence>
<comment type="subcellular location">
    <subcellularLocation>
        <location evidence="1">Cell membrane</location>
        <topology evidence="1">Multi-pass membrane protein</topology>
    </subcellularLocation>
</comment>
<dbReference type="InterPro" id="IPR050382">
    <property type="entry name" value="MFS_Na/Anion_cotransporter"/>
</dbReference>
<name>A0A563DTA4_9MICO</name>
<comment type="caution">
    <text evidence="7">The sequence shown here is derived from an EMBL/GenBank/DDBJ whole genome shotgun (WGS) entry which is preliminary data.</text>
</comment>
<evidence type="ECO:0000259" key="6">
    <source>
        <dbReference type="PROSITE" id="PS50850"/>
    </source>
</evidence>
<reference evidence="7 8" key="2">
    <citation type="submission" date="2019-08" db="EMBL/GenBank/DDBJ databases">
        <title>Jejuicoccus antrihumi gen. nov., sp. nov., a new member of the family Dermacoccaceae isolated from a cave.</title>
        <authorList>
            <person name="Schumann P."/>
            <person name="Kim I.S."/>
        </authorList>
    </citation>
    <scope>NUCLEOTIDE SEQUENCE [LARGE SCALE GENOMIC DNA]</scope>
    <source>
        <strain evidence="7 8">C5-26</strain>
    </source>
</reference>
<dbReference type="EMBL" id="VCQV01000047">
    <property type="protein sequence ID" value="TWP33171.1"/>
    <property type="molecule type" value="Genomic_DNA"/>
</dbReference>
<evidence type="ECO:0000256" key="3">
    <source>
        <dbReference type="ARBA" id="ARBA00022989"/>
    </source>
</evidence>